<comment type="caution">
    <text evidence="1">The sequence shown here is derived from an EMBL/GenBank/DDBJ whole genome shotgun (WGS) entry which is preliminary data.</text>
</comment>
<proteinExistence type="predicted"/>
<accession>A0A1Q6RAC9</accession>
<sequence>MTYFKPYVDSTGLHIPTYNDILEDMIAAMKQIYGDDIYLDNSSPDYQLLSIFALKQSDTLQALAYAYNARSPETAIGTSLDSVVKLNGIKRKAAGHSTCQVKITGSPFTQITNGAVKDRAGLTWDLPANVVIDSNGTAYTVATCRTAGAVSALAGDIAQIETPTYGWIAVINEVSAVLGNTQETDAQLRQRQAISTANPSQTMLAGTKGAIAALPDVSRYAVYENDTNVGTVTEDNPHGLPAHSVTCVVEGGTNEDVAEAIYLHKGIGCYTNGDVEVQYTDQNDYINTIRFYRPEYKTIYVKCTLKKYVGYMSSIQANVKSAIYDYLAALTIGSDVSASVLANIITDCNPSLTKPIFGIKELKLGLAADAMGVADVAIGYKEIPEPVYDAIEVQVDA</sequence>
<evidence type="ECO:0000313" key="2">
    <source>
        <dbReference type="Proteomes" id="UP000186777"/>
    </source>
</evidence>
<evidence type="ECO:0000313" key="1">
    <source>
        <dbReference type="EMBL" id="OLA39322.1"/>
    </source>
</evidence>
<dbReference type="EMBL" id="MNTG01000001">
    <property type="protein sequence ID" value="OLA39322.1"/>
    <property type="molecule type" value="Genomic_DNA"/>
</dbReference>
<reference evidence="1 2" key="1">
    <citation type="journal article" date="2016" name="Nat. Biotechnol.">
        <title>Measurement of bacterial replication rates in microbial communities.</title>
        <authorList>
            <person name="Brown C.T."/>
            <person name="Olm M.R."/>
            <person name="Thomas B.C."/>
            <person name="Banfield J.F."/>
        </authorList>
    </citation>
    <scope>NUCLEOTIDE SEQUENCE [LARGE SCALE GENOMIC DNA]</scope>
    <source>
        <strain evidence="1">46_33</strain>
    </source>
</reference>
<dbReference type="RefSeq" id="WP_303679025.1">
    <property type="nucleotide sequence ID" value="NZ_MNTG01000001.1"/>
</dbReference>
<dbReference type="AlphaFoldDB" id="A0A1Q6RAC9"/>
<name>A0A1Q6RAC9_9FIRM</name>
<dbReference type="STRING" id="626940.BHW43_00030"/>
<protein>
    <submittedName>
        <fullName evidence="1">Uncharacterized protein</fullName>
    </submittedName>
</protein>
<gene>
    <name evidence="1" type="ORF">BHW43_00030</name>
</gene>
<organism evidence="1 2">
    <name type="scientific">Phascolarctobacterium succinatutens</name>
    <dbReference type="NCBI Taxonomy" id="626940"/>
    <lineage>
        <taxon>Bacteria</taxon>
        <taxon>Bacillati</taxon>
        <taxon>Bacillota</taxon>
        <taxon>Negativicutes</taxon>
        <taxon>Acidaminococcales</taxon>
        <taxon>Acidaminococcaceae</taxon>
        <taxon>Phascolarctobacterium</taxon>
    </lineage>
</organism>
<dbReference type="Proteomes" id="UP000186777">
    <property type="component" value="Unassembled WGS sequence"/>
</dbReference>